<feature type="domain" description="EamA" evidence="3">
    <location>
        <begin position="198"/>
        <end position="322"/>
    </location>
</feature>
<evidence type="ECO:0000259" key="3">
    <source>
        <dbReference type="Pfam" id="PF00892"/>
    </source>
</evidence>
<evidence type="ECO:0000313" key="5">
    <source>
        <dbReference type="Proteomes" id="UP001059672"/>
    </source>
</evidence>
<name>A0ABY5H760_9PSED</name>
<feature type="transmembrane region" description="Helical" evidence="2">
    <location>
        <begin position="285"/>
        <end position="304"/>
    </location>
</feature>
<evidence type="ECO:0000256" key="2">
    <source>
        <dbReference type="SAM" id="Phobius"/>
    </source>
</evidence>
<sequence>MPGASSRPSRSPEPTAGGGPASSAGPLVRCPERVPLPDPRAPPLSAPQLVHDQPVKGVLLLCVAVFLFASVDALAKYLSAFYPIAMIVWARYAVHTLLMVLVFVPRHQMAVVRTRQPLLQLVRALSLLAVSLLFTTGLLYMPLAEQTSVLFITPILVTLYSALFLAERVRGGQWLAVAAGFIGVLIIVRPGGALFSPAALLPLAAAACFGCYQLLTRKLGETDSPVTTNFLTGLINSLVMTAGLALFWRQLDFSHVPLMLALGTCGMLGHLLLTHSFRYATPAVLGPISYAQIVFAGLLGALFFAHTPDAWALLGMLVIAASGLTIALGQRA</sequence>
<accession>A0ABY5H760</accession>
<dbReference type="InterPro" id="IPR037185">
    <property type="entry name" value="EmrE-like"/>
</dbReference>
<dbReference type="SUPFAM" id="SSF103481">
    <property type="entry name" value="Multidrug resistance efflux transporter EmrE"/>
    <property type="match status" value="2"/>
</dbReference>
<feature type="transmembrane region" description="Helical" evidence="2">
    <location>
        <begin position="57"/>
        <end position="75"/>
    </location>
</feature>
<feature type="region of interest" description="Disordered" evidence="1">
    <location>
        <begin position="1"/>
        <end position="32"/>
    </location>
</feature>
<feature type="transmembrane region" description="Helical" evidence="2">
    <location>
        <begin position="124"/>
        <end position="143"/>
    </location>
</feature>
<keyword evidence="2" id="KW-0472">Membrane</keyword>
<feature type="transmembrane region" description="Helical" evidence="2">
    <location>
        <begin position="227"/>
        <end position="248"/>
    </location>
</feature>
<feature type="transmembrane region" description="Helical" evidence="2">
    <location>
        <begin position="81"/>
        <end position="104"/>
    </location>
</feature>
<feature type="transmembrane region" description="Helical" evidence="2">
    <location>
        <begin position="171"/>
        <end position="188"/>
    </location>
</feature>
<protein>
    <submittedName>
        <fullName evidence="4">DMT family transporter</fullName>
    </submittedName>
</protein>
<organism evidence="4 5">
    <name type="scientific">Pseudomonas benzenivorans</name>
    <dbReference type="NCBI Taxonomy" id="556533"/>
    <lineage>
        <taxon>Bacteria</taxon>
        <taxon>Pseudomonadati</taxon>
        <taxon>Pseudomonadota</taxon>
        <taxon>Gammaproteobacteria</taxon>
        <taxon>Pseudomonadales</taxon>
        <taxon>Pseudomonadaceae</taxon>
        <taxon>Pseudomonas</taxon>
    </lineage>
</organism>
<dbReference type="InterPro" id="IPR000620">
    <property type="entry name" value="EamA_dom"/>
</dbReference>
<keyword evidence="2" id="KW-1133">Transmembrane helix</keyword>
<reference evidence="4" key="1">
    <citation type="submission" date="2021-04" db="EMBL/GenBank/DDBJ databases">
        <title>Oceanospirillales bacteria with DddD are important DMSP degraders in coastal seawater.</title>
        <authorList>
            <person name="Liu J."/>
        </authorList>
    </citation>
    <scope>NUCLEOTIDE SEQUENCE</scope>
    <source>
        <strain evidence="4">D13-4</strain>
    </source>
</reference>
<keyword evidence="2" id="KW-0812">Transmembrane</keyword>
<evidence type="ECO:0000313" key="4">
    <source>
        <dbReference type="EMBL" id="UTW08158.1"/>
    </source>
</evidence>
<dbReference type="PANTHER" id="PTHR22911">
    <property type="entry name" value="ACYL-MALONYL CONDENSING ENZYME-RELATED"/>
    <property type="match status" value="1"/>
</dbReference>
<keyword evidence="5" id="KW-1185">Reference proteome</keyword>
<gene>
    <name evidence="4" type="ORF">KDW96_02160</name>
</gene>
<feature type="transmembrane region" description="Helical" evidence="2">
    <location>
        <begin position="254"/>
        <end position="273"/>
    </location>
</feature>
<dbReference type="Pfam" id="PF00892">
    <property type="entry name" value="EamA"/>
    <property type="match status" value="2"/>
</dbReference>
<dbReference type="Proteomes" id="UP001059672">
    <property type="component" value="Chromosome"/>
</dbReference>
<feature type="transmembrane region" description="Helical" evidence="2">
    <location>
        <begin position="194"/>
        <end position="215"/>
    </location>
</feature>
<evidence type="ECO:0000256" key="1">
    <source>
        <dbReference type="SAM" id="MobiDB-lite"/>
    </source>
</evidence>
<dbReference type="PANTHER" id="PTHR22911:SF103">
    <property type="entry name" value="BLR2811 PROTEIN"/>
    <property type="match status" value="1"/>
</dbReference>
<dbReference type="EMBL" id="CP073346">
    <property type="protein sequence ID" value="UTW08158.1"/>
    <property type="molecule type" value="Genomic_DNA"/>
</dbReference>
<proteinExistence type="predicted"/>
<feature type="transmembrane region" description="Helical" evidence="2">
    <location>
        <begin position="310"/>
        <end position="329"/>
    </location>
</feature>
<feature type="transmembrane region" description="Helical" evidence="2">
    <location>
        <begin position="149"/>
        <end position="166"/>
    </location>
</feature>
<feature type="domain" description="EamA" evidence="3">
    <location>
        <begin position="56"/>
        <end position="188"/>
    </location>
</feature>